<evidence type="ECO:0000313" key="3">
    <source>
        <dbReference type="Proteomes" id="UP000270927"/>
    </source>
</evidence>
<sequence>MTNRTKTILTPLLYRTTLALALAGCSKQVSNMKRGFLLTPKQEVKQEEELPEIPSNSQCQDSAIQAKDPTVIFNYLKQEEELPEIPSSSQYQDSAIQAKDPIVIFNYLKQWADKGIVNASLIYHLYSEALKRAAIVEKNATVAEAFNVSAQAFHEAAIKDYNLTQYILLMSLSSVDLVPCQLALKEFQQAATVSSTVENLEVEVAADKYATLIEGLWARFKDLSVKDNSKFKKNDFTSKIVLASEIASQKREALLALDQALVKTAKAFKLAASVASNIKVKEYFQEAAAASSVANSKFCEAHAVYLKENSKEVNLTLFFSSLAEVAIAATKAYNTDLDTISSELPNMVIQ</sequence>
<feature type="signal peptide" evidence="1">
    <location>
        <begin position="1"/>
        <end position="21"/>
    </location>
</feature>
<protein>
    <recommendedName>
        <fullName evidence="4">DUF3829 domain-containing protein</fullName>
    </recommendedName>
</protein>
<dbReference type="RefSeq" id="WP_123663487.1">
    <property type="nucleotide sequence ID" value="NZ_RARA01000027.1"/>
</dbReference>
<feature type="chain" id="PRO_5018025923" description="DUF3829 domain-containing protein" evidence="1">
    <location>
        <begin position="22"/>
        <end position="350"/>
    </location>
</feature>
<proteinExistence type="predicted"/>
<dbReference type="AlphaFoldDB" id="A0A3N2QAS1"/>
<keyword evidence="3" id="KW-1185">Reference proteome</keyword>
<evidence type="ECO:0000256" key="1">
    <source>
        <dbReference type="SAM" id="SignalP"/>
    </source>
</evidence>
<gene>
    <name evidence="2" type="ORF">EDM02_04870</name>
</gene>
<dbReference type="EMBL" id="RARA01000027">
    <property type="protein sequence ID" value="ROT46887.1"/>
    <property type="molecule type" value="Genomic_DNA"/>
</dbReference>
<accession>A0A3N2QAS1</accession>
<comment type="caution">
    <text evidence="2">The sequence shown here is derived from an EMBL/GenBank/DDBJ whole genome shotgun (WGS) entry which is preliminary data.</text>
</comment>
<organism evidence="2 3">
    <name type="scientific">Candidatus Cardinium hertigii</name>
    <dbReference type="NCBI Taxonomy" id="247481"/>
    <lineage>
        <taxon>Bacteria</taxon>
        <taxon>Pseudomonadati</taxon>
        <taxon>Bacteroidota</taxon>
        <taxon>Cytophagia</taxon>
        <taxon>Cytophagales</taxon>
        <taxon>Amoebophilaceae</taxon>
        <taxon>Candidatus Cardinium</taxon>
    </lineage>
</organism>
<reference evidence="2 3" key="1">
    <citation type="submission" date="2018-09" db="EMBL/GenBank/DDBJ databases">
        <title>Comparative Genomics of Wolbachia-Cardinium Dual Endosymbiosis in a Plant-Parasitic Nematode.</title>
        <authorList>
            <person name="Brown A.M.V."/>
            <person name="Wasala S.K."/>
            <person name="Howe D.K."/>
            <person name="Peetz A.B."/>
            <person name="Zasada I.A."/>
            <person name="Denver D.R."/>
        </authorList>
    </citation>
    <scope>NUCLEOTIDE SEQUENCE [LARGE SCALE GENOMIC DNA]</scope>
    <source>
        <strain evidence="2 3">Pp_1</strain>
    </source>
</reference>
<name>A0A3N2QAS1_9BACT</name>
<evidence type="ECO:0008006" key="4">
    <source>
        <dbReference type="Google" id="ProtNLM"/>
    </source>
</evidence>
<keyword evidence="1" id="KW-0732">Signal</keyword>
<evidence type="ECO:0000313" key="2">
    <source>
        <dbReference type="EMBL" id="ROT46887.1"/>
    </source>
</evidence>
<dbReference type="Proteomes" id="UP000270927">
    <property type="component" value="Unassembled WGS sequence"/>
</dbReference>